<proteinExistence type="predicted"/>
<evidence type="ECO:0000313" key="3">
    <source>
        <dbReference type="Proteomes" id="UP000018439"/>
    </source>
</evidence>
<dbReference type="EMBL" id="CM001167">
    <property type="protein sequence ID" value="EGJ71561.1"/>
    <property type="molecule type" value="Genomic_DNA"/>
</dbReference>
<keyword evidence="3" id="KW-1185">Reference proteome</keyword>
<evidence type="ECO:0000256" key="1">
    <source>
        <dbReference type="SAM" id="Phobius"/>
    </source>
</evidence>
<keyword evidence="1" id="KW-1133">Transmembrane helix</keyword>
<keyword evidence="1" id="KW-0472">Membrane</keyword>
<gene>
    <name evidence="2" type="ORF">Bcop_1364</name>
</gene>
<organism evidence="2 3">
    <name type="scientific">Bacteroides coprosuis DSM 18011</name>
    <dbReference type="NCBI Taxonomy" id="679937"/>
    <lineage>
        <taxon>Bacteria</taxon>
        <taxon>Pseudomonadati</taxon>
        <taxon>Bacteroidota</taxon>
        <taxon>Bacteroidia</taxon>
        <taxon>Bacteroidales</taxon>
        <taxon>Bacteroidaceae</taxon>
        <taxon>Bacteroides</taxon>
    </lineage>
</organism>
<feature type="transmembrane region" description="Helical" evidence="1">
    <location>
        <begin position="12"/>
        <end position="34"/>
    </location>
</feature>
<dbReference type="AlphaFoldDB" id="F3ZNY5"/>
<reference evidence="2 3" key="1">
    <citation type="journal article" date="2011" name="Stand. Genomic Sci.">
        <title>Non-contiguous finished genome sequence of Bacteroides coprosuis type strain (PC139).</title>
        <authorList>
            <person name="Land M."/>
            <person name="Held B."/>
            <person name="Gronow S."/>
            <person name="Abt B."/>
            <person name="Lucas S."/>
            <person name="Del Rio T.G."/>
            <person name="Nolan M."/>
            <person name="Tice H."/>
            <person name="Cheng J.F."/>
            <person name="Pitluck S."/>
            <person name="Liolios K."/>
            <person name="Pagani I."/>
            <person name="Ivanova N."/>
            <person name="Mavromatis K."/>
            <person name="Mikhailova N."/>
            <person name="Pati A."/>
            <person name="Tapia R."/>
            <person name="Han C."/>
            <person name="Goodwin L."/>
            <person name="Chen A."/>
            <person name="Palaniappan K."/>
            <person name="Hauser L."/>
            <person name="Brambilla E.M."/>
            <person name="Rohde M."/>
            <person name="Goker M."/>
            <person name="Detter J.C."/>
            <person name="Woyke T."/>
            <person name="Bristow J."/>
            <person name="Eisen J.A."/>
            <person name="Markowitz V."/>
            <person name="Hugenholtz P."/>
            <person name="Kyrpides N.C."/>
            <person name="Klenk H.P."/>
            <person name="Lapidus A."/>
        </authorList>
    </citation>
    <scope>NUCLEOTIDE SEQUENCE</scope>
    <source>
        <strain evidence="2 3">DSM 18011</strain>
    </source>
</reference>
<feature type="transmembrane region" description="Helical" evidence="1">
    <location>
        <begin position="40"/>
        <end position="59"/>
    </location>
</feature>
<dbReference type="Proteomes" id="UP000018439">
    <property type="component" value="Chromosome"/>
</dbReference>
<dbReference type="HOGENOM" id="CLU_2696789_0_0_10"/>
<keyword evidence="1" id="KW-0812">Transmembrane</keyword>
<evidence type="ECO:0000313" key="2">
    <source>
        <dbReference type="EMBL" id="EGJ71561.1"/>
    </source>
</evidence>
<name>F3ZNY5_9BACE</name>
<protein>
    <submittedName>
        <fullName evidence="2">Uncharacterized protein</fullName>
    </submittedName>
</protein>
<accession>F3ZNY5</accession>
<sequence length="73" mass="8340">MKSIFPKIIATLLAMCLFFVVGYLILEITGALEFHSYRESSVPCVVLFIAFLFTLNAIWRKRGIKPENKDSVE</sequence>